<keyword evidence="2" id="KW-1185">Reference proteome</keyword>
<dbReference type="AlphaFoldDB" id="A0A392UCQ9"/>
<comment type="caution">
    <text evidence="1">The sequence shown here is derived from an EMBL/GenBank/DDBJ whole genome shotgun (WGS) entry which is preliminary data.</text>
</comment>
<accession>A0A392UCQ9</accession>
<protein>
    <submittedName>
        <fullName evidence="1">Uncharacterized protein</fullName>
    </submittedName>
</protein>
<sequence>PERCNIKIRFKKVTDTSKHPVEVKWINNSRKSKEEVRRIESMMKIDILKPREVCDDNFTEEG</sequence>
<evidence type="ECO:0000313" key="2">
    <source>
        <dbReference type="Proteomes" id="UP000265520"/>
    </source>
</evidence>
<reference evidence="1 2" key="1">
    <citation type="journal article" date="2018" name="Front. Plant Sci.">
        <title>Red Clover (Trifolium pratense) and Zigzag Clover (T. medium) - A Picture of Genomic Similarities and Differences.</title>
        <authorList>
            <person name="Dluhosova J."/>
            <person name="Istvanek J."/>
            <person name="Nedelnik J."/>
            <person name="Repkova J."/>
        </authorList>
    </citation>
    <scope>NUCLEOTIDE SEQUENCE [LARGE SCALE GENOMIC DNA]</scope>
    <source>
        <strain evidence="2">cv. 10/8</strain>
        <tissue evidence="1">Leaf</tissue>
    </source>
</reference>
<dbReference type="EMBL" id="LXQA010793787">
    <property type="protein sequence ID" value="MCI71311.1"/>
    <property type="molecule type" value="Genomic_DNA"/>
</dbReference>
<evidence type="ECO:0000313" key="1">
    <source>
        <dbReference type="EMBL" id="MCI71311.1"/>
    </source>
</evidence>
<dbReference type="Proteomes" id="UP000265520">
    <property type="component" value="Unassembled WGS sequence"/>
</dbReference>
<feature type="non-terminal residue" evidence="1">
    <location>
        <position position="1"/>
    </location>
</feature>
<organism evidence="1 2">
    <name type="scientific">Trifolium medium</name>
    <dbReference type="NCBI Taxonomy" id="97028"/>
    <lineage>
        <taxon>Eukaryota</taxon>
        <taxon>Viridiplantae</taxon>
        <taxon>Streptophyta</taxon>
        <taxon>Embryophyta</taxon>
        <taxon>Tracheophyta</taxon>
        <taxon>Spermatophyta</taxon>
        <taxon>Magnoliopsida</taxon>
        <taxon>eudicotyledons</taxon>
        <taxon>Gunneridae</taxon>
        <taxon>Pentapetalae</taxon>
        <taxon>rosids</taxon>
        <taxon>fabids</taxon>
        <taxon>Fabales</taxon>
        <taxon>Fabaceae</taxon>
        <taxon>Papilionoideae</taxon>
        <taxon>50 kb inversion clade</taxon>
        <taxon>NPAAA clade</taxon>
        <taxon>Hologalegina</taxon>
        <taxon>IRL clade</taxon>
        <taxon>Trifolieae</taxon>
        <taxon>Trifolium</taxon>
    </lineage>
</organism>
<name>A0A392UCQ9_9FABA</name>
<proteinExistence type="predicted"/>